<gene>
    <name evidence="2" type="ORF">B0J12DRAFT_20556</name>
</gene>
<feature type="chain" id="PRO_5046890586" evidence="1">
    <location>
        <begin position="23"/>
        <end position="83"/>
    </location>
</feature>
<evidence type="ECO:0000313" key="3">
    <source>
        <dbReference type="Proteomes" id="UP000774617"/>
    </source>
</evidence>
<keyword evidence="1" id="KW-0732">Signal</keyword>
<comment type="caution">
    <text evidence="2">The sequence shown here is derived from an EMBL/GenBank/DDBJ whole genome shotgun (WGS) entry which is preliminary data.</text>
</comment>
<feature type="signal peptide" evidence="1">
    <location>
        <begin position="1"/>
        <end position="22"/>
    </location>
</feature>
<protein>
    <submittedName>
        <fullName evidence="2">Uncharacterized protein</fullName>
    </submittedName>
</protein>
<organism evidence="2 3">
    <name type="scientific">Macrophomina phaseolina</name>
    <dbReference type="NCBI Taxonomy" id="35725"/>
    <lineage>
        <taxon>Eukaryota</taxon>
        <taxon>Fungi</taxon>
        <taxon>Dikarya</taxon>
        <taxon>Ascomycota</taxon>
        <taxon>Pezizomycotina</taxon>
        <taxon>Dothideomycetes</taxon>
        <taxon>Dothideomycetes incertae sedis</taxon>
        <taxon>Botryosphaeriales</taxon>
        <taxon>Botryosphaeriaceae</taxon>
        <taxon>Macrophomina</taxon>
    </lineage>
</organism>
<reference evidence="2 3" key="1">
    <citation type="journal article" date="2021" name="Nat. Commun.">
        <title>Genetic determinants of endophytism in the Arabidopsis root mycobiome.</title>
        <authorList>
            <person name="Mesny F."/>
            <person name="Miyauchi S."/>
            <person name="Thiergart T."/>
            <person name="Pickel B."/>
            <person name="Atanasova L."/>
            <person name="Karlsson M."/>
            <person name="Huettel B."/>
            <person name="Barry K.W."/>
            <person name="Haridas S."/>
            <person name="Chen C."/>
            <person name="Bauer D."/>
            <person name="Andreopoulos W."/>
            <person name="Pangilinan J."/>
            <person name="LaButti K."/>
            <person name="Riley R."/>
            <person name="Lipzen A."/>
            <person name="Clum A."/>
            <person name="Drula E."/>
            <person name="Henrissat B."/>
            <person name="Kohler A."/>
            <person name="Grigoriev I.V."/>
            <person name="Martin F.M."/>
            <person name="Hacquard S."/>
        </authorList>
    </citation>
    <scope>NUCLEOTIDE SEQUENCE [LARGE SCALE GENOMIC DNA]</scope>
    <source>
        <strain evidence="2 3">MPI-SDFR-AT-0080</strain>
    </source>
</reference>
<accession>A0ABQ8GXS0</accession>
<dbReference type="Proteomes" id="UP000774617">
    <property type="component" value="Unassembled WGS sequence"/>
</dbReference>
<sequence length="83" mass="9173">MSTFLAFIVCTGLLTNLIDIRGRKYDINTLAISLFGSPSPATHNLVVLNHEMALLYSKYIVLYRRPLESCSSAAFISPLLKAP</sequence>
<evidence type="ECO:0000313" key="2">
    <source>
        <dbReference type="EMBL" id="KAH7064964.1"/>
    </source>
</evidence>
<dbReference type="EMBL" id="JAGTJR010000001">
    <property type="protein sequence ID" value="KAH7064964.1"/>
    <property type="molecule type" value="Genomic_DNA"/>
</dbReference>
<proteinExistence type="predicted"/>
<evidence type="ECO:0000256" key="1">
    <source>
        <dbReference type="SAM" id="SignalP"/>
    </source>
</evidence>
<name>A0ABQ8GXS0_9PEZI</name>
<keyword evidence="3" id="KW-1185">Reference proteome</keyword>